<keyword evidence="2" id="KW-1185">Reference proteome</keyword>
<dbReference type="Proteomes" id="UP000823775">
    <property type="component" value="Unassembled WGS sequence"/>
</dbReference>
<evidence type="ECO:0000313" key="1">
    <source>
        <dbReference type="EMBL" id="MCE3216561.1"/>
    </source>
</evidence>
<dbReference type="EMBL" id="JACEIK010013545">
    <property type="protein sequence ID" value="MCE3216561.1"/>
    <property type="molecule type" value="Genomic_DNA"/>
</dbReference>
<evidence type="ECO:0000313" key="2">
    <source>
        <dbReference type="Proteomes" id="UP000823775"/>
    </source>
</evidence>
<reference evidence="1 2" key="1">
    <citation type="journal article" date="2021" name="BMC Genomics">
        <title>Datura genome reveals duplications of psychoactive alkaloid biosynthetic genes and high mutation rate following tissue culture.</title>
        <authorList>
            <person name="Rajewski A."/>
            <person name="Carter-House D."/>
            <person name="Stajich J."/>
            <person name="Litt A."/>
        </authorList>
    </citation>
    <scope>NUCLEOTIDE SEQUENCE [LARGE SCALE GENOMIC DNA]</scope>
    <source>
        <strain evidence="1">AR-01</strain>
    </source>
</reference>
<name>A0ABS8WYE3_DATST</name>
<proteinExistence type="predicted"/>
<gene>
    <name evidence="1" type="ORF">HAX54_006886</name>
</gene>
<comment type="caution">
    <text evidence="1">The sequence shown here is derived from an EMBL/GenBank/DDBJ whole genome shotgun (WGS) entry which is preliminary data.</text>
</comment>
<sequence>MVCISEATITRMLYGPNFIPPVNTAEFDYQMKEWHEQHRWLAQVKIDGQLFWLTNSKERIVKLTLTFVAKFWWAMYDLEKSKYESRYDLKLHKPIPEVFRPSGQTVRAAEITTKPAGEATGAELVCHAAPIPTSTPSTYGAIATQLASSNSAPRVEGHVTAAIVSSKSQTFITLPLATEAAPPDLLSATNTTYATAEIPVITLPQTVVPNSGA</sequence>
<organism evidence="1 2">
    <name type="scientific">Datura stramonium</name>
    <name type="common">Jimsonweed</name>
    <name type="synonym">Common thornapple</name>
    <dbReference type="NCBI Taxonomy" id="4076"/>
    <lineage>
        <taxon>Eukaryota</taxon>
        <taxon>Viridiplantae</taxon>
        <taxon>Streptophyta</taxon>
        <taxon>Embryophyta</taxon>
        <taxon>Tracheophyta</taxon>
        <taxon>Spermatophyta</taxon>
        <taxon>Magnoliopsida</taxon>
        <taxon>eudicotyledons</taxon>
        <taxon>Gunneridae</taxon>
        <taxon>Pentapetalae</taxon>
        <taxon>asterids</taxon>
        <taxon>lamiids</taxon>
        <taxon>Solanales</taxon>
        <taxon>Solanaceae</taxon>
        <taxon>Solanoideae</taxon>
        <taxon>Datureae</taxon>
        <taxon>Datura</taxon>
    </lineage>
</organism>
<protein>
    <submittedName>
        <fullName evidence="1">Uncharacterized protein</fullName>
    </submittedName>
</protein>
<accession>A0ABS8WYE3</accession>